<proteinExistence type="predicted"/>
<dbReference type="Proteomes" id="UP000006851">
    <property type="component" value="Chromosome"/>
</dbReference>
<evidence type="ECO:0000256" key="1">
    <source>
        <dbReference type="SAM" id="MobiDB-lite"/>
    </source>
</evidence>
<dbReference type="eggNOG" id="ENOG5031UUX">
    <property type="taxonomic scope" value="Bacteria"/>
</dbReference>
<keyword evidence="4" id="KW-1185">Reference proteome</keyword>
<keyword evidence="2" id="KW-0812">Transmembrane</keyword>
<sequence length="485" mass="51492">MKCQECGADVAEGDRHCTACGALIQRDDATDPEGSASSSEPDDSATDKDDGCSSDKPSSSSEKTSQAHGFEQNPKDPAAPVGVEHADIASGPAAVPAKAHSSIAAALFAIFKGASPDARRKRVAIIAGAIAVICILIGVVVFTSIANSNVPEEVVKKDFEKSSFVKKGSVLSTYCEESPYKIKEFKLDGQEDVADTGGIDTALLHSATGNAKLRNVHISGKIANESFETTFTGHVCYSKDGNGWKLSGDPITDTHTSIPLKGVSKMEDTSSNQFHLGSSVKPEFSDVSSTLDENDGSYTSTATVKVKYSFWFADDTAVNKQKFTFDEDGGWTPQGDVKVSDTKTEWKLSGKTFEYSKSGFGRDLTMSLALKDSDGGNLSAAYTIVQKASSASSAYKDLNLSGTATGKPAHKYGEDNFTLPLNDPDQQVSFKVGRGYPQTVAGFGEVNTLDVSYDTKAAYMSFFGSESHLEGHSTFTEKTAESKAD</sequence>
<dbReference type="HOGENOM" id="CLU_562268_0_0_11"/>
<evidence type="ECO:0000313" key="3">
    <source>
        <dbReference type="EMBL" id="AEB07041.1"/>
    </source>
</evidence>
<feature type="compositionally biased region" description="Low complexity" evidence="1">
    <location>
        <begin position="54"/>
        <end position="64"/>
    </location>
</feature>
<evidence type="ECO:0000256" key="2">
    <source>
        <dbReference type="SAM" id="Phobius"/>
    </source>
</evidence>
<gene>
    <name evidence="3" type="ordered locus">Corgl_0931</name>
</gene>
<dbReference type="AlphaFoldDB" id="F2N9L2"/>
<feature type="region of interest" description="Disordered" evidence="1">
    <location>
        <begin position="25"/>
        <end position="82"/>
    </location>
</feature>
<keyword evidence="2" id="KW-0472">Membrane</keyword>
<organism evidence="3 4">
    <name type="scientific">Coriobacterium glomerans (strain ATCC 49209 / DSM 20642 / JCM 10262 / PW2)</name>
    <dbReference type="NCBI Taxonomy" id="700015"/>
    <lineage>
        <taxon>Bacteria</taxon>
        <taxon>Bacillati</taxon>
        <taxon>Actinomycetota</taxon>
        <taxon>Coriobacteriia</taxon>
        <taxon>Coriobacteriales</taxon>
        <taxon>Coriobacteriaceae</taxon>
        <taxon>Coriobacterium</taxon>
    </lineage>
</organism>
<name>F2N9L2_CORGP</name>
<dbReference type="KEGG" id="cgo:Corgl_0931"/>
<evidence type="ECO:0008006" key="5">
    <source>
        <dbReference type="Google" id="ProtNLM"/>
    </source>
</evidence>
<keyword evidence="2" id="KW-1133">Transmembrane helix</keyword>
<protein>
    <recommendedName>
        <fullName evidence="5">Zinc-ribbon domain-containing protein</fullName>
    </recommendedName>
</protein>
<dbReference type="RefSeq" id="WP_013708784.1">
    <property type="nucleotide sequence ID" value="NC_015389.1"/>
</dbReference>
<reference evidence="4" key="1">
    <citation type="journal article" date="2013" name="Stand. Genomic Sci.">
        <title>Complete genome sequence of Coriobacterium glomerans type strain (PW2(T)) from the midgut of Pyrrhocoris apterus L. (red soldier bug).</title>
        <authorList>
            <person name="Stackebrandt E."/>
            <person name="Zeytun A."/>
            <person name="Lapidus A."/>
            <person name="Nolan M."/>
            <person name="Lucas S."/>
            <person name="Hammon N."/>
            <person name="Deshpande S."/>
            <person name="Cheng J.F."/>
            <person name="Tapia R."/>
            <person name="Goodwin L.A."/>
            <person name="Pitluck S."/>
            <person name="Liolios K."/>
            <person name="Pagani I."/>
            <person name="Ivanova N."/>
            <person name="Mavromatis K."/>
            <person name="Mikhailova N."/>
            <person name="Huntemann M."/>
            <person name="Pati A."/>
            <person name="Chen A."/>
            <person name="Palaniappan K."/>
            <person name="Chang Y.J."/>
            <person name="Land M."/>
            <person name="Hauser L."/>
            <person name="Rohde M."/>
            <person name="Pukall R."/>
            <person name="Goker M."/>
            <person name="Detter J.C."/>
            <person name="Woyke T."/>
            <person name="Bristow J."/>
            <person name="Eisen J.A."/>
            <person name="Markowitz V."/>
            <person name="Hugenholtz P."/>
            <person name="Kyrpides N.C."/>
            <person name="Klenk H.P."/>
        </authorList>
    </citation>
    <scope>NUCLEOTIDE SEQUENCE</scope>
    <source>
        <strain evidence="4">ATCC 49209 / DSM 20642 / JCM 10262 / PW2</strain>
    </source>
</reference>
<dbReference type="EMBL" id="CP002628">
    <property type="protein sequence ID" value="AEB07041.1"/>
    <property type="molecule type" value="Genomic_DNA"/>
</dbReference>
<accession>F2N9L2</accession>
<dbReference type="OrthoDB" id="9802197at2"/>
<evidence type="ECO:0000313" key="4">
    <source>
        <dbReference type="Proteomes" id="UP000006851"/>
    </source>
</evidence>
<feature type="transmembrane region" description="Helical" evidence="2">
    <location>
        <begin position="123"/>
        <end position="146"/>
    </location>
</feature>